<feature type="region of interest" description="Disordered" evidence="1">
    <location>
        <begin position="1"/>
        <end position="20"/>
    </location>
</feature>
<evidence type="ECO:0000313" key="4">
    <source>
        <dbReference type="Proteomes" id="UP000270616"/>
    </source>
</evidence>
<comment type="caution">
    <text evidence="3">The sequence shown here is derived from an EMBL/GenBank/DDBJ whole genome shotgun (WGS) entry which is preliminary data.</text>
</comment>
<dbReference type="SMART" id="SM00347">
    <property type="entry name" value="HTH_MARR"/>
    <property type="match status" value="1"/>
</dbReference>
<dbReference type="Pfam" id="PF01047">
    <property type="entry name" value="MarR"/>
    <property type="match status" value="1"/>
</dbReference>
<dbReference type="RefSeq" id="WP_123824351.1">
    <property type="nucleotide sequence ID" value="NZ_RKMF01000003.1"/>
</dbReference>
<evidence type="ECO:0000256" key="1">
    <source>
        <dbReference type="SAM" id="MobiDB-lite"/>
    </source>
</evidence>
<protein>
    <submittedName>
        <fullName evidence="3">MarR family transcriptional regulator</fullName>
    </submittedName>
</protein>
<proteinExistence type="predicted"/>
<dbReference type="PANTHER" id="PTHR33164:SF99">
    <property type="entry name" value="MARR FAMILY REGULATORY PROTEIN"/>
    <property type="match status" value="1"/>
</dbReference>
<name>A0A3N4ADS7_9MICC</name>
<dbReference type="AlphaFoldDB" id="A0A3N4ADS7"/>
<sequence>MAAATPLEDSPGTSPEPAWLTDGQQRIWRNWLSASSRVPARLGQQLQQDSGLSLQDYEVLVTLNEATNSSCRITELAGLLEWERSRMSHHLTRMEKRGLVCRGACPDDGRAQLVELTDAGRTALEAAAPGHVRAVRSVLFDALSDDDAAELGRITALISDHLNAQECGLARRG</sequence>
<evidence type="ECO:0000259" key="2">
    <source>
        <dbReference type="PROSITE" id="PS50995"/>
    </source>
</evidence>
<accession>A0A3N4ADS7</accession>
<dbReference type="InterPro" id="IPR039422">
    <property type="entry name" value="MarR/SlyA-like"/>
</dbReference>
<dbReference type="OrthoDB" id="8635520at2"/>
<dbReference type="EMBL" id="RKMF01000003">
    <property type="protein sequence ID" value="ROZ64255.1"/>
    <property type="molecule type" value="Genomic_DNA"/>
</dbReference>
<dbReference type="PROSITE" id="PS50995">
    <property type="entry name" value="HTH_MARR_2"/>
    <property type="match status" value="1"/>
</dbReference>
<evidence type="ECO:0000313" key="3">
    <source>
        <dbReference type="EMBL" id="ROZ64255.1"/>
    </source>
</evidence>
<dbReference type="GO" id="GO:0003700">
    <property type="term" value="F:DNA-binding transcription factor activity"/>
    <property type="evidence" value="ECO:0007669"/>
    <property type="project" value="InterPro"/>
</dbReference>
<gene>
    <name evidence="3" type="ORF">EDL96_03055</name>
</gene>
<reference evidence="3 4" key="1">
    <citation type="submission" date="2018-10" db="EMBL/GenBank/DDBJ databases">
        <title>Kocuria sp. M5W7-7, whole genome shotgun sequence.</title>
        <authorList>
            <person name="Tuo L."/>
        </authorList>
    </citation>
    <scope>NUCLEOTIDE SEQUENCE [LARGE SCALE GENOMIC DNA]</scope>
    <source>
        <strain evidence="3 4">M5W7-7</strain>
    </source>
</reference>
<dbReference type="Proteomes" id="UP000270616">
    <property type="component" value="Unassembled WGS sequence"/>
</dbReference>
<keyword evidence="4" id="KW-1185">Reference proteome</keyword>
<organism evidence="3 4">
    <name type="scientific">Kocuria soli</name>
    <dbReference type="NCBI Taxonomy" id="2485125"/>
    <lineage>
        <taxon>Bacteria</taxon>
        <taxon>Bacillati</taxon>
        <taxon>Actinomycetota</taxon>
        <taxon>Actinomycetes</taxon>
        <taxon>Micrococcales</taxon>
        <taxon>Micrococcaceae</taxon>
        <taxon>Kocuria</taxon>
    </lineage>
</organism>
<dbReference type="PANTHER" id="PTHR33164">
    <property type="entry name" value="TRANSCRIPTIONAL REGULATOR, MARR FAMILY"/>
    <property type="match status" value="1"/>
</dbReference>
<dbReference type="GO" id="GO:0006950">
    <property type="term" value="P:response to stress"/>
    <property type="evidence" value="ECO:0007669"/>
    <property type="project" value="TreeGrafter"/>
</dbReference>
<feature type="domain" description="HTH marR-type" evidence="2">
    <location>
        <begin position="24"/>
        <end position="163"/>
    </location>
</feature>
<dbReference type="Gene3D" id="1.10.10.10">
    <property type="entry name" value="Winged helix-like DNA-binding domain superfamily/Winged helix DNA-binding domain"/>
    <property type="match status" value="1"/>
</dbReference>
<dbReference type="InterPro" id="IPR036390">
    <property type="entry name" value="WH_DNA-bd_sf"/>
</dbReference>
<dbReference type="InterPro" id="IPR036388">
    <property type="entry name" value="WH-like_DNA-bd_sf"/>
</dbReference>
<dbReference type="SUPFAM" id="SSF46785">
    <property type="entry name" value="Winged helix' DNA-binding domain"/>
    <property type="match status" value="1"/>
</dbReference>
<dbReference type="InterPro" id="IPR000835">
    <property type="entry name" value="HTH_MarR-typ"/>
</dbReference>